<evidence type="ECO:0000313" key="5">
    <source>
        <dbReference type="Proteomes" id="UP000193067"/>
    </source>
</evidence>
<dbReference type="SUPFAM" id="SSF159245">
    <property type="entry name" value="AttH-like"/>
    <property type="match status" value="1"/>
</dbReference>
<keyword evidence="1" id="KW-0732">Signal</keyword>
<proteinExistence type="predicted"/>
<dbReference type="STRING" id="1353009.A0A1Y2ICV7"/>
<feature type="domain" description="AsqO/PenF-like C-terminal" evidence="3">
    <location>
        <begin position="245"/>
        <end position="376"/>
    </location>
</feature>
<evidence type="ECO:0000313" key="4">
    <source>
        <dbReference type="EMBL" id="OSC98917.1"/>
    </source>
</evidence>
<feature type="signal peptide" evidence="1">
    <location>
        <begin position="1"/>
        <end position="21"/>
    </location>
</feature>
<accession>A0A1Y2ICV7</accession>
<dbReference type="Pfam" id="PF25581">
    <property type="entry name" value="AsqO_C"/>
    <property type="match status" value="1"/>
</dbReference>
<dbReference type="OrthoDB" id="5344254at2759"/>
<name>A0A1Y2ICV7_TRAC3</name>
<feature type="chain" id="PRO_5010990572" description="AttH domain-containing protein" evidence="1">
    <location>
        <begin position="22"/>
        <end position="385"/>
    </location>
</feature>
<dbReference type="InterPro" id="IPR056402">
    <property type="entry name" value="DA_N"/>
</dbReference>
<sequence>MLRSLVLTSSLILGLASSCSAGLLGHNVNYRRSIPHDGQYIDVNSGNNATEWWWVQAGGPAEDGGAPPSLHVTFYQGYPLTPLRDAAGGPNAPEFYIVLNGAFPNGTVFAYTLPATSSSVTNAGEAVTGTWAGAGVFHNSADLSTFTVALNAPELGVTGTLEIQSNGPAHFGCNTTASPYFGSAIPAGAELNAAEEIFYKQLGWATSQPGGPARVDVTLSGSRLQFTGQGYHDANWMPQPIDAFMDDWYFFDAQVGPFDLSAVYAAITDTTRVFNTGFLEESGSILQNQCSVQGSRNEDKISITPYGLAVDEAFHMNVMQGFILEYTLKNGDVYSFNLTGQSLVLDQPIYHRWVGSAVGGKVGGKQYTGVAMYDWLNPSLTPYNP</sequence>
<dbReference type="AlphaFoldDB" id="A0A1Y2ICV7"/>
<dbReference type="PROSITE" id="PS51257">
    <property type="entry name" value="PROKAR_LIPOPROTEIN"/>
    <property type="match status" value="1"/>
</dbReference>
<feature type="domain" description="Diels-Alderase N-terminal" evidence="2">
    <location>
        <begin position="49"/>
        <end position="236"/>
    </location>
</feature>
<evidence type="ECO:0000256" key="1">
    <source>
        <dbReference type="SAM" id="SignalP"/>
    </source>
</evidence>
<keyword evidence="5" id="KW-1185">Reference proteome</keyword>
<dbReference type="EMBL" id="KZ084133">
    <property type="protein sequence ID" value="OSC98917.1"/>
    <property type="molecule type" value="Genomic_DNA"/>
</dbReference>
<protein>
    <recommendedName>
        <fullName evidence="6">AttH domain-containing protein</fullName>
    </recommendedName>
</protein>
<evidence type="ECO:0000259" key="3">
    <source>
        <dbReference type="Pfam" id="PF25581"/>
    </source>
</evidence>
<dbReference type="Pfam" id="PF24137">
    <property type="entry name" value="DA_N"/>
    <property type="match status" value="1"/>
</dbReference>
<gene>
    <name evidence="4" type="ORF">PYCCODRAFT_1427569</name>
</gene>
<evidence type="ECO:0000259" key="2">
    <source>
        <dbReference type="Pfam" id="PF24137"/>
    </source>
</evidence>
<evidence type="ECO:0008006" key="6">
    <source>
        <dbReference type="Google" id="ProtNLM"/>
    </source>
</evidence>
<dbReference type="InterPro" id="IPR057722">
    <property type="entry name" value="AsqO/PenF-like_C"/>
</dbReference>
<dbReference type="Proteomes" id="UP000193067">
    <property type="component" value="Unassembled WGS sequence"/>
</dbReference>
<reference evidence="4 5" key="1">
    <citation type="journal article" date="2015" name="Biotechnol. Biofuels">
        <title>Enhanced degradation of softwood versus hardwood by the white-rot fungus Pycnoporus coccineus.</title>
        <authorList>
            <person name="Couturier M."/>
            <person name="Navarro D."/>
            <person name="Chevret D."/>
            <person name="Henrissat B."/>
            <person name="Piumi F."/>
            <person name="Ruiz-Duenas F.J."/>
            <person name="Martinez A.T."/>
            <person name="Grigoriev I.V."/>
            <person name="Riley R."/>
            <person name="Lipzen A."/>
            <person name="Berrin J.G."/>
            <person name="Master E.R."/>
            <person name="Rosso M.N."/>
        </authorList>
    </citation>
    <scope>NUCLEOTIDE SEQUENCE [LARGE SCALE GENOMIC DNA]</scope>
    <source>
        <strain evidence="4 5">BRFM310</strain>
    </source>
</reference>
<organism evidence="4 5">
    <name type="scientific">Trametes coccinea (strain BRFM310)</name>
    <name type="common">Pycnoporus coccineus</name>
    <dbReference type="NCBI Taxonomy" id="1353009"/>
    <lineage>
        <taxon>Eukaryota</taxon>
        <taxon>Fungi</taxon>
        <taxon>Dikarya</taxon>
        <taxon>Basidiomycota</taxon>
        <taxon>Agaricomycotina</taxon>
        <taxon>Agaricomycetes</taxon>
        <taxon>Polyporales</taxon>
        <taxon>Polyporaceae</taxon>
        <taxon>Trametes</taxon>
    </lineage>
</organism>